<dbReference type="GO" id="GO:0005829">
    <property type="term" value="C:cytosol"/>
    <property type="evidence" value="ECO:0007669"/>
    <property type="project" value="TreeGrafter"/>
</dbReference>
<keyword evidence="6" id="KW-0498">Mitosis</keyword>
<keyword evidence="3" id="KW-0963">Cytoplasm</keyword>
<evidence type="ECO:0000256" key="7">
    <source>
        <dbReference type="ARBA" id="ARBA00023054"/>
    </source>
</evidence>
<evidence type="ECO:0000256" key="6">
    <source>
        <dbReference type="ARBA" id="ARBA00022776"/>
    </source>
</evidence>
<dbReference type="GO" id="GO:0070652">
    <property type="term" value="C:HAUS complex"/>
    <property type="evidence" value="ECO:0007669"/>
    <property type="project" value="InterPro"/>
</dbReference>
<evidence type="ECO:0000256" key="9">
    <source>
        <dbReference type="ARBA" id="ARBA00023306"/>
    </source>
</evidence>
<dbReference type="PANTHER" id="PTHR31570:SF1">
    <property type="entry name" value="HAUS AUGMIN-LIKE COMPLEX SUBUNIT 1"/>
    <property type="match status" value="1"/>
</dbReference>
<dbReference type="GO" id="GO:0051225">
    <property type="term" value="P:spindle assembly"/>
    <property type="evidence" value="ECO:0007669"/>
    <property type="project" value="InterPro"/>
</dbReference>
<comment type="subcellular location">
    <subcellularLocation>
        <location evidence="1">Cytoplasm</location>
        <location evidence="1">Cytoskeleton</location>
        <location evidence="1">Spindle</location>
    </subcellularLocation>
</comment>
<keyword evidence="4" id="KW-0132">Cell division</keyword>
<sequence>MIYPSRGVYYNLPFWVTIYNHVSLSYFAAISRLSTDDLAAQRSNIHLSLAERELRANLSSAQFQQDLIRRWLETLQAEPATTNESVPAMERRKAALIVKAKEYQDELNAQMPNDPPITVSQLAETQKQLKAKERTLAEKRAKVKAFQGLPPNVDVARHKLKNAREEQMKLIQLRDRLLDRMVSGVS</sequence>
<comment type="similarity">
    <text evidence="2">Belongs to the HAUS1 family.</text>
</comment>
<dbReference type="AlphaFoldDB" id="A0A2H3IT81"/>
<proteinExistence type="inferred from homology"/>
<keyword evidence="9" id="KW-0131">Cell cycle</keyword>
<dbReference type="Pfam" id="PF25762">
    <property type="entry name" value="HAUS1"/>
    <property type="match status" value="1"/>
</dbReference>
<evidence type="ECO:0000256" key="1">
    <source>
        <dbReference type="ARBA" id="ARBA00004186"/>
    </source>
</evidence>
<dbReference type="GO" id="GO:0005819">
    <property type="term" value="C:spindle"/>
    <property type="evidence" value="ECO:0007669"/>
    <property type="project" value="UniProtKB-SubCell"/>
</dbReference>
<keyword evidence="12" id="KW-1185">Reference proteome</keyword>
<evidence type="ECO:0000256" key="3">
    <source>
        <dbReference type="ARBA" id="ARBA00022490"/>
    </source>
</evidence>
<dbReference type="GO" id="GO:0051301">
    <property type="term" value="P:cell division"/>
    <property type="evidence" value="ECO:0007669"/>
    <property type="project" value="UniProtKB-KW"/>
</dbReference>
<keyword evidence="5" id="KW-0493">Microtubule</keyword>
<feature type="coiled-coil region" evidence="10">
    <location>
        <begin position="122"/>
        <end position="180"/>
    </location>
</feature>
<evidence type="ECO:0000313" key="11">
    <source>
        <dbReference type="EMBL" id="PCH33196.1"/>
    </source>
</evidence>
<dbReference type="Proteomes" id="UP000218811">
    <property type="component" value="Unassembled WGS sequence"/>
</dbReference>
<dbReference type="InterPro" id="IPR026243">
    <property type="entry name" value="HAUS1"/>
</dbReference>
<evidence type="ECO:0000256" key="2">
    <source>
        <dbReference type="ARBA" id="ARBA00005479"/>
    </source>
</evidence>
<dbReference type="GO" id="GO:0005874">
    <property type="term" value="C:microtubule"/>
    <property type="evidence" value="ECO:0007669"/>
    <property type="project" value="UniProtKB-KW"/>
</dbReference>
<evidence type="ECO:0000313" key="12">
    <source>
        <dbReference type="Proteomes" id="UP000218811"/>
    </source>
</evidence>
<protein>
    <submittedName>
        <fullName evidence="11">Uncharacterized protein</fullName>
    </submittedName>
</protein>
<keyword evidence="8" id="KW-0206">Cytoskeleton</keyword>
<organism evidence="11 12">
    <name type="scientific">Wolfiporia cocos (strain MD-104)</name>
    <name type="common">Brown rot fungus</name>
    <dbReference type="NCBI Taxonomy" id="742152"/>
    <lineage>
        <taxon>Eukaryota</taxon>
        <taxon>Fungi</taxon>
        <taxon>Dikarya</taxon>
        <taxon>Basidiomycota</taxon>
        <taxon>Agaricomycotina</taxon>
        <taxon>Agaricomycetes</taxon>
        <taxon>Polyporales</taxon>
        <taxon>Phaeolaceae</taxon>
        <taxon>Wolfiporia</taxon>
    </lineage>
</organism>
<name>A0A2H3IT81_WOLCO</name>
<dbReference type="EMBL" id="KB467831">
    <property type="protein sequence ID" value="PCH33196.1"/>
    <property type="molecule type" value="Genomic_DNA"/>
</dbReference>
<dbReference type="OMA" id="DDMSFAN"/>
<gene>
    <name evidence="11" type="ORF">WOLCODRAFT_61508</name>
</gene>
<keyword evidence="7 10" id="KW-0175">Coiled coil</keyword>
<dbReference type="OrthoDB" id="5372507at2759"/>
<accession>A0A2H3IT81</accession>
<reference evidence="11 12" key="1">
    <citation type="journal article" date="2012" name="Science">
        <title>The Paleozoic origin of enzymatic lignin decomposition reconstructed from 31 fungal genomes.</title>
        <authorList>
            <person name="Floudas D."/>
            <person name="Binder M."/>
            <person name="Riley R."/>
            <person name="Barry K."/>
            <person name="Blanchette R.A."/>
            <person name="Henrissat B."/>
            <person name="Martinez A.T."/>
            <person name="Otillar R."/>
            <person name="Spatafora J.W."/>
            <person name="Yadav J.S."/>
            <person name="Aerts A."/>
            <person name="Benoit I."/>
            <person name="Boyd A."/>
            <person name="Carlson A."/>
            <person name="Copeland A."/>
            <person name="Coutinho P.M."/>
            <person name="de Vries R.P."/>
            <person name="Ferreira P."/>
            <person name="Findley K."/>
            <person name="Foster B."/>
            <person name="Gaskell J."/>
            <person name="Glotzer D."/>
            <person name="Gorecki P."/>
            <person name="Heitman J."/>
            <person name="Hesse C."/>
            <person name="Hori C."/>
            <person name="Igarashi K."/>
            <person name="Jurgens J.A."/>
            <person name="Kallen N."/>
            <person name="Kersten P."/>
            <person name="Kohler A."/>
            <person name="Kuees U."/>
            <person name="Kumar T.K.A."/>
            <person name="Kuo A."/>
            <person name="LaButti K."/>
            <person name="Larrondo L.F."/>
            <person name="Lindquist E."/>
            <person name="Ling A."/>
            <person name="Lombard V."/>
            <person name="Lucas S."/>
            <person name="Lundell T."/>
            <person name="Martin R."/>
            <person name="McLaughlin D.J."/>
            <person name="Morgenstern I."/>
            <person name="Morin E."/>
            <person name="Murat C."/>
            <person name="Nagy L.G."/>
            <person name="Nolan M."/>
            <person name="Ohm R.A."/>
            <person name="Patyshakuliyeva A."/>
            <person name="Rokas A."/>
            <person name="Ruiz-Duenas F.J."/>
            <person name="Sabat G."/>
            <person name="Salamov A."/>
            <person name="Samejima M."/>
            <person name="Schmutz J."/>
            <person name="Slot J.C."/>
            <person name="St John F."/>
            <person name="Stenlid J."/>
            <person name="Sun H."/>
            <person name="Sun S."/>
            <person name="Syed K."/>
            <person name="Tsang A."/>
            <person name="Wiebenga A."/>
            <person name="Young D."/>
            <person name="Pisabarro A."/>
            <person name="Eastwood D.C."/>
            <person name="Martin F."/>
            <person name="Cullen D."/>
            <person name="Grigoriev I.V."/>
            <person name="Hibbett D.S."/>
        </authorList>
    </citation>
    <scope>NUCLEOTIDE SEQUENCE [LARGE SCALE GENOMIC DNA]</scope>
    <source>
        <strain evidence="11 12">MD-104</strain>
    </source>
</reference>
<dbReference type="PANTHER" id="PTHR31570">
    <property type="entry name" value="HAUS AUGMIN-LIKE COMPLEX SUBUNIT 1"/>
    <property type="match status" value="1"/>
</dbReference>
<evidence type="ECO:0000256" key="8">
    <source>
        <dbReference type="ARBA" id="ARBA00023212"/>
    </source>
</evidence>
<evidence type="ECO:0000256" key="5">
    <source>
        <dbReference type="ARBA" id="ARBA00022701"/>
    </source>
</evidence>
<evidence type="ECO:0000256" key="4">
    <source>
        <dbReference type="ARBA" id="ARBA00022618"/>
    </source>
</evidence>
<evidence type="ECO:0000256" key="10">
    <source>
        <dbReference type="SAM" id="Coils"/>
    </source>
</evidence>